<proteinExistence type="inferred from homology"/>
<gene>
    <name evidence="4" type="ORF">SSOG_00686</name>
</gene>
<accession>D9WCM7</accession>
<organism evidence="4 5">
    <name type="scientific">Streptomyces himastatinicus ATCC 53653</name>
    <dbReference type="NCBI Taxonomy" id="457427"/>
    <lineage>
        <taxon>Bacteria</taxon>
        <taxon>Bacillati</taxon>
        <taxon>Actinomycetota</taxon>
        <taxon>Actinomycetes</taxon>
        <taxon>Kitasatosporales</taxon>
        <taxon>Streptomycetaceae</taxon>
        <taxon>Streptomyces</taxon>
        <taxon>Streptomyces violaceusniger group</taxon>
    </lineage>
</organism>
<name>D9WCM7_9ACTN</name>
<evidence type="ECO:0000313" key="5">
    <source>
        <dbReference type="Proteomes" id="UP000003963"/>
    </source>
</evidence>
<evidence type="ECO:0000256" key="3">
    <source>
        <dbReference type="ARBA" id="ARBA00035643"/>
    </source>
</evidence>
<dbReference type="EMBL" id="GG657754">
    <property type="protein sequence ID" value="EFL20974.1"/>
    <property type="molecule type" value="Genomic_DNA"/>
</dbReference>
<keyword evidence="1" id="KW-0304">Gas vesicle</keyword>
<dbReference type="GO" id="GO:0031411">
    <property type="term" value="C:gas vesicle"/>
    <property type="evidence" value="ECO:0007669"/>
    <property type="project" value="UniProtKB-SubCell"/>
</dbReference>
<dbReference type="Pfam" id="PF06386">
    <property type="entry name" value="GvpL_GvpF"/>
    <property type="match status" value="1"/>
</dbReference>
<evidence type="ECO:0000256" key="1">
    <source>
        <dbReference type="ARBA" id="ARBA00022987"/>
    </source>
</evidence>
<comment type="similarity">
    <text evidence="3">Belongs to the gas vesicle GvpF/GvpL family.</text>
</comment>
<dbReference type="Proteomes" id="UP000003963">
    <property type="component" value="Unassembled WGS sequence"/>
</dbReference>
<dbReference type="STRING" id="457427.SSOG_00686"/>
<dbReference type="GO" id="GO:0031412">
    <property type="term" value="P:gas vesicle organization"/>
    <property type="evidence" value="ECO:0007669"/>
    <property type="project" value="InterPro"/>
</dbReference>
<protein>
    <submittedName>
        <fullName evidence="4">Putative gas vesicle synthesis protein</fullName>
    </submittedName>
</protein>
<dbReference type="AlphaFoldDB" id="D9WCM7"/>
<dbReference type="InterPro" id="IPR009430">
    <property type="entry name" value="GvpL/GvpF"/>
</dbReference>
<evidence type="ECO:0000313" key="4">
    <source>
        <dbReference type="EMBL" id="EFL20974.1"/>
    </source>
</evidence>
<comment type="subcellular location">
    <subcellularLocation>
        <location evidence="2">Gas vesicle</location>
    </subcellularLocation>
</comment>
<sequence>MMAEEGRACYVYGVVTEDRSDDAVRDLGAVGDPDAAVTLVRHGGQAAVVSEVPVDKPLGTPEDLRAHARVLDSLAARSSPVLPFRFGTVVRDTTAVTDELLSEGHDDFARALDRLRGRSQFTLRARYVQDAVLREVLTEQPDAVRLREELQGLPEEAGYDQRIQLGQLVMDAIAAKRAVDALEVDRRLGPHALASVSTEPSSAEGLVNASFLVEDERRTAFEQAAEELAKLWNGRVRIRLLGPLAPYDFVADAMNPAKEGE</sequence>
<keyword evidence="5" id="KW-1185">Reference proteome</keyword>
<dbReference type="PANTHER" id="PTHR36852">
    <property type="entry name" value="PROTEIN GVPL 2"/>
    <property type="match status" value="1"/>
</dbReference>
<evidence type="ECO:0000256" key="2">
    <source>
        <dbReference type="ARBA" id="ARBA00035108"/>
    </source>
</evidence>
<reference evidence="4 5" key="1">
    <citation type="submission" date="2009-02" db="EMBL/GenBank/DDBJ databases">
        <title>Annotation of Streptomyces hygroscopicus strain ATCC 53653.</title>
        <authorList>
            <consortium name="The Broad Institute Genome Sequencing Platform"/>
            <consortium name="Broad Institute Microbial Sequencing Center"/>
            <person name="Fischbach M."/>
            <person name="Godfrey P."/>
            <person name="Ward D."/>
            <person name="Young S."/>
            <person name="Zeng Q."/>
            <person name="Koehrsen M."/>
            <person name="Alvarado L."/>
            <person name="Berlin A.M."/>
            <person name="Bochicchio J."/>
            <person name="Borenstein D."/>
            <person name="Chapman S.B."/>
            <person name="Chen Z."/>
            <person name="Engels R."/>
            <person name="Freedman E."/>
            <person name="Gellesch M."/>
            <person name="Goldberg J."/>
            <person name="Griggs A."/>
            <person name="Gujja S."/>
            <person name="Heilman E.R."/>
            <person name="Heiman D.I."/>
            <person name="Hepburn T.A."/>
            <person name="Howarth C."/>
            <person name="Jen D."/>
            <person name="Larson L."/>
            <person name="Lewis B."/>
            <person name="Mehta T."/>
            <person name="Park D."/>
            <person name="Pearson M."/>
            <person name="Richards J."/>
            <person name="Roberts A."/>
            <person name="Saif S."/>
            <person name="Shea T.D."/>
            <person name="Shenoy N."/>
            <person name="Sisk P."/>
            <person name="Stolte C."/>
            <person name="Sykes S.N."/>
            <person name="Thomson T."/>
            <person name="Walk T."/>
            <person name="White J."/>
            <person name="Yandava C."/>
            <person name="Straight P."/>
            <person name="Clardy J."/>
            <person name="Hung D."/>
            <person name="Kolter R."/>
            <person name="Mekalanos J."/>
            <person name="Walker S."/>
            <person name="Walsh C.T."/>
            <person name="Wieland-Brown L.C."/>
            <person name="Haas B."/>
            <person name="Nusbaum C."/>
            <person name="Birren B."/>
        </authorList>
    </citation>
    <scope>NUCLEOTIDE SEQUENCE [LARGE SCALE GENOMIC DNA]</scope>
    <source>
        <strain evidence="4 5">ATCC 53653</strain>
    </source>
</reference>
<dbReference type="PANTHER" id="PTHR36852:SF1">
    <property type="entry name" value="PROTEIN GVPL 2"/>
    <property type="match status" value="1"/>
</dbReference>
<dbReference type="HOGENOM" id="CLU_065736_3_1_11"/>